<keyword evidence="1" id="KW-0472">Membrane</keyword>
<keyword evidence="1" id="KW-0812">Transmembrane</keyword>
<protein>
    <submittedName>
        <fullName evidence="2">Uncharacterized protein</fullName>
    </submittedName>
</protein>
<feature type="transmembrane region" description="Helical" evidence="1">
    <location>
        <begin position="49"/>
        <end position="69"/>
    </location>
</feature>
<sequence length="94" mass="10391">MDIACGNREIRLTSNIMLFIILEILNNIIMAVVGYHVKLRDSKTMKGVSMLNASVYNIGSFVLPFVQAIMPSLTVTYLSTFNIGAIFMVLVASM</sequence>
<proteinExistence type="predicted"/>
<organism evidence="2">
    <name type="scientific">Thomasclavelia ramosa</name>
    <dbReference type="NCBI Taxonomy" id="1547"/>
    <lineage>
        <taxon>Bacteria</taxon>
        <taxon>Bacillati</taxon>
        <taxon>Bacillota</taxon>
        <taxon>Erysipelotrichia</taxon>
        <taxon>Erysipelotrichales</taxon>
        <taxon>Coprobacillaceae</taxon>
        <taxon>Thomasclavelia</taxon>
    </lineage>
</organism>
<feature type="transmembrane region" description="Helical" evidence="1">
    <location>
        <begin position="16"/>
        <end position="37"/>
    </location>
</feature>
<reference evidence="2" key="1">
    <citation type="submission" date="2019-11" db="EMBL/GenBank/DDBJ databases">
        <authorList>
            <person name="Feng L."/>
        </authorList>
    </citation>
    <scope>NUCLEOTIDE SEQUENCE</scope>
    <source>
        <strain evidence="2">CramosumLFYP8</strain>
    </source>
</reference>
<evidence type="ECO:0000256" key="1">
    <source>
        <dbReference type="SAM" id="Phobius"/>
    </source>
</evidence>
<dbReference type="EMBL" id="CACRTL010000015">
    <property type="protein sequence ID" value="VYT63109.1"/>
    <property type="molecule type" value="Genomic_DNA"/>
</dbReference>
<feature type="transmembrane region" description="Helical" evidence="1">
    <location>
        <begin position="75"/>
        <end position="93"/>
    </location>
</feature>
<gene>
    <name evidence="2" type="ORF">CRLFYP8_01748</name>
</gene>
<evidence type="ECO:0000313" key="2">
    <source>
        <dbReference type="EMBL" id="VYT63109.1"/>
    </source>
</evidence>
<name>A0A6N2Y8C4_9FIRM</name>
<accession>A0A6N2Y8C4</accession>
<keyword evidence="1" id="KW-1133">Transmembrane helix</keyword>
<dbReference type="AlphaFoldDB" id="A0A6N2Y8C4"/>